<sequence>MYLPGDGGLDESEFELSIPAEVTQAEILRIPETSARRQPKILSASLISGGHHRLRDFILPNCSSDPLSSNSQPL</sequence>
<gene>
    <name evidence="1" type="ORF">O181_008729</name>
</gene>
<name>A0A9Q3GJ52_9BASI</name>
<organism evidence="1 2">
    <name type="scientific">Austropuccinia psidii MF-1</name>
    <dbReference type="NCBI Taxonomy" id="1389203"/>
    <lineage>
        <taxon>Eukaryota</taxon>
        <taxon>Fungi</taxon>
        <taxon>Dikarya</taxon>
        <taxon>Basidiomycota</taxon>
        <taxon>Pucciniomycotina</taxon>
        <taxon>Pucciniomycetes</taxon>
        <taxon>Pucciniales</taxon>
        <taxon>Sphaerophragmiaceae</taxon>
        <taxon>Austropuccinia</taxon>
    </lineage>
</organism>
<accession>A0A9Q3GJ52</accession>
<protein>
    <submittedName>
        <fullName evidence="1">Uncharacterized protein</fullName>
    </submittedName>
</protein>
<reference evidence="1" key="1">
    <citation type="submission" date="2021-03" db="EMBL/GenBank/DDBJ databases">
        <title>Draft genome sequence of rust myrtle Austropuccinia psidii MF-1, a brazilian biotype.</title>
        <authorList>
            <person name="Quecine M.C."/>
            <person name="Pachon D.M.R."/>
            <person name="Bonatelli M.L."/>
            <person name="Correr F.H."/>
            <person name="Franceschini L.M."/>
            <person name="Leite T.F."/>
            <person name="Margarido G.R.A."/>
            <person name="Almeida C.A."/>
            <person name="Ferrarezi J.A."/>
            <person name="Labate C.A."/>
        </authorList>
    </citation>
    <scope>NUCLEOTIDE SEQUENCE</scope>
    <source>
        <strain evidence="1">MF-1</strain>
    </source>
</reference>
<evidence type="ECO:0000313" key="1">
    <source>
        <dbReference type="EMBL" id="MBW0469014.1"/>
    </source>
</evidence>
<dbReference type="EMBL" id="AVOT02002048">
    <property type="protein sequence ID" value="MBW0469014.1"/>
    <property type="molecule type" value="Genomic_DNA"/>
</dbReference>
<dbReference type="AlphaFoldDB" id="A0A9Q3GJ52"/>
<proteinExistence type="predicted"/>
<comment type="caution">
    <text evidence="1">The sequence shown here is derived from an EMBL/GenBank/DDBJ whole genome shotgun (WGS) entry which is preliminary data.</text>
</comment>
<dbReference type="Proteomes" id="UP000765509">
    <property type="component" value="Unassembled WGS sequence"/>
</dbReference>
<keyword evidence="2" id="KW-1185">Reference proteome</keyword>
<evidence type="ECO:0000313" key="2">
    <source>
        <dbReference type="Proteomes" id="UP000765509"/>
    </source>
</evidence>